<sequence>MARAIGNLELIRGGYPPIIIKKKERDRYIDALGESDYAGDIRSFAELVFERIEGALIGLESSARRKQDYNPIIERLRAQQEQQLKIWSTSVMQLADIIKYKISSKIEELGGKCTIKNFDALDLVDYISLSNNSSVARSWAFIVTVTIPGFEKFEKLAYIINRSQLMRKSFKDQGGPSIQWSSPNPTGFPKWIADGEKFPSCIEASTSPVDGNEWFVRNSQDKITKIGTMNLAENLANSLLNAILEKSE</sequence>
<comment type="caution">
    <text evidence="1">The sequence shown here is derived from an EMBL/GenBank/DDBJ whole genome shotgun (WGS) entry which is preliminary data.</text>
</comment>
<reference evidence="1 2" key="1">
    <citation type="submission" date="2020-07" db="EMBL/GenBank/DDBJ databases">
        <title>Genomic Encyclopedia of Archaeal and Bacterial Type Strains, Phase II (KMG-II): from individual species to whole genera.</title>
        <authorList>
            <person name="Goeker M."/>
        </authorList>
    </citation>
    <scope>NUCLEOTIDE SEQUENCE [LARGE SCALE GENOMIC DNA]</scope>
    <source>
        <strain evidence="1 2">DSM 21226</strain>
    </source>
</reference>
<accession>A0A7Y9QW96</accession>
<dbReference type="Proteomes" id="UP000518288">
    <property type="component" value="Unassembled WGS sequence"/>
</dbReference>
<protein>
    <submittedName>
        <fullName evidence="1">Uncharacterized protein</fullName>
    </submittedName>
</protein>
<proteinExistence type="predicted"/>
<dbReference type="InterPro" id="IPR036597">
    <property type="entry name" value="Fido-like_dom_sf"/>
</dbReference>
<evidence type="ECO:0000313" key="1">
    <source>
        <dbReference type="EMBL" id="NYG32643.1"/>
    </source>
</evidence>
<gene>
    <name evidence="1" type="ORF">BDD16_001629</name>
</gene>
<organism evidence="1 2">
    <name type="scientific">Sphaerotilus montanus</name>
    <dbReference type="NCBI Taxonomy" id="522889"/>
    <lineage>
        <taxon>Bacteria</taxon>
        <taxon>Pseudomonadati</taxon>
        <taxon>Pseudomonadota</taxon>
        <taxon>Betaproteobacteria</taxon>
        <taxon>Burkholderiales</taxon>
        <taxon>Sphaerotilaceae</taxon>
        <taxon>Sphaerotilus</taxon>
    </lineage>
</organism>
<dbReference type="SUPFAM" id="SSF140931">
    <property type="entry name" value="Fic-like"/>
    <property type="match status" value="1"/>
</dbReference>
<evidence type="ECO:0000313" key="2">
    <source>
        <dbReference type="Proteomes" id="UP000518288"/>
    </source>
</evidence>
<dbReference type="Gene3D" id="1.10.3290.10">
    <property type="entry name" value="Fido-like domain"/>
    <property type="match status" value="1"/>
</dbReference>
<dbReference type="AlphaFoldDB" id="A0A7Y9QW96"/>
<name>A0A7Y9QW96_9BURK</name>
<dbReference type="EMBL" id="JACCFH010000001">
    <property type="protein sequence ID" value="NYG32643.1"/>
    <property type="molecule type" value="Genomic_DNA"/>
</dbReference>
<keyword evidence="2" id="KW-1185">Reference proteome</keyword>